<dbReference type="PANTHER" id="PTHR30540:SF83">
    <property type="entry name" value="K+ POTASSIUM TRANSPORTER"/>
    <property type="match status" value="1"/>
</dbReference>
<keyword evidence="4" id="KW-0633">Potassium transport</keyword>
<evidence type="ECO:0000256" key="5">
    <source>
        <dbReference type="ARBA" id="ARBA00022692"/>
    </source>
</evidence>
<keyword evidence="8" id="KW-0406">Ion transport</keyword>
<dbReference type="InterPro" id="IPR053952">
    <property type="entry name" value="K_trans_C"/>
</dbReference>
<evidence type="ECO:0008006" key="17">
    <source>
        <dbReference type="Google" id="ProtNLM"/>
    </source>
</evidence>
<feature type="transmembrane region" description="Helical" evidence="11">
    <location>
        <begin position="60"/>
        <end position="84"/>
    </location>
</feature>
<feature type="transmembrane region" description="Helical" evidence="11">
    <location>
        <begin position="400"/>
        <end position="423"/>
    </location>
</feature>
<proteinExistence type="inferred from homology"/>
<feature type="compositionally biased region" description="Basic and acidic residues" evidence="10">
    <location>
        <begin position="778"/>
        <end position="795"/>
    </location>
</feature>
<feature type="transmembrane region" description="Helical" evidence="11">
    <location>
        <begin position="494"/>
        <end position="514"/>
    </location>
</feature>
<evidence type="ECO:0000259" key="13">
    <source>
        <dbReference type="Pfam" id="PF22776"/>
    </source>
</evidence>
<feature type="transmembrane region" description="Helical" evidence="11">
    <location>
        <begin position="581"/>
        <end position="600"/>
    </location>
</feature>
<accession>A0ABQ5RT98</accession>
<sequence length="1263" mass="133922">MGQQRGLSSHDDAERSANAPFESLVSNLQLCRAMFPRVTASETEAQLPDHILPGREKLSWAAFAALSWSSIGVIFGDIATSPLYVFVSVFQDLRSNGPPQKSDVLGATSLIFWTLTLVVLVKYIGVVLRADDQGQGGTFALYSLLCRTIGIKPHGTRGSHVPHHNVPHHNRRVVGAEGTAGPKAAIERTCTAPGSPDVGPADVVGPSESDGDSSTAGDGGDGRRTARRAWWQYLAADKRKVHAWFRRSRRAQVGLWGVSVVATAMLIGDGVLTPAISVLSAVSGLRVVAPSLGQEVVVAVTIAILCLVFAMQQMGTGQVGRFFAPVIALWLLANAAINVYNIARHGGAVFAALNPAHIGVFFARHGAEAWRSLGAVMLCVTGAEALFADLGHFSRESISVAFGLLAYPCLVVTYLGQAAHVIAHPENTDAFWASLPSKLLYPMLVLATLATIVASQALISGVFSIVRQAMILGAFPPVRVVHTGGKDIAAATQVYVPLANAVLFLLCCVVVGGFQDTVALGKAYGLAVMTDMMTTTCFVALVMLAVWGVSLLLLLPFLLLFLVVEGAYWSANIIKVPEGGWFTLAVALGVAFIMLVWWAGSRRLGERLAAVTDGAAIRLLNIPQPPPLLVKPPLPPPPPPPPPPPKPSIGTISFQRLGSRFSLGRSGVRGENGGGISATSAPLPYTEVPYSGAPSNSREVRQLSTFGGSRFRSLKPQLQHQQRMVAVAAPAGPLDEGGNVSPVRRQVLESYFPPGTLALVLPPDIPAAEVAGFQCPTPREDAEMGRPSRGGRTEEDPSLTPVSPSAPSVVIPLTVRLAGIGVYYMDEKVGGANGGLTALPPVLIHFMRNVHAIHDVCVFLSVRRLPTPSIPRRNRLHIYTPHSATPPNFYQVVAHYGYLDQINHGSAFISELLDAILKRLVAAVSMVEGRGDREKVWSGNLLPSPGSTIIGGDGSSPRGGREVGGGAADDGHLVQLSPDRGVAGVQRLRGEVEMEGLWREENHFPTGTERTSPPWAVGGGAEEEVGGHRRNPSARPLARRGQHSPTVSLRMPSVAAPPPPQPQQQQPMPPDGVIEEEGSTDTKLNQSGAGGEHQEVGGQDVGPYIGGSGRGRDRAQGYPGGGGERRSAEEKDGPRTLLPFGVAPRCSVGITTATAASAGLGSDIRSCIEETVAAFLEARLHGVVYYASRALIRATPPADSSPLTQLFQWLVYGLVFRFLAAISYVDMESWQVPADQLVELGMQVDIGGVSPDRELARQLRGRG</sequence>
<feature type="transmembrane region" description="Helical" evidence="11">
    <location>
        <begin position="369"/>
        <end position="388"/>
    </location>
</feature>
<evidence type="ECO:0000256" key="3">
    <source>
        <dbReference type="ARBA" id="ARBA00022448"/>
    </source>
</evidence>
<evidence type="ECO:0000256" key="10">
    <source>
        <dbReference type="SAM" id="MobiDB-lite"/>
    </source>
</evidence>
<evidence type="ECO:0000313" key="15">
    <source>
        <dbReference type="EMBL" id="GLI70185.1"/>
    </source>
</evidence>
<feature type="region of interest" description="Disordered" evidence="10">
    <location>
        <begin position="187"/>
        <end position="223"/>
    </location>
</feature>
<evidence type="ECO:0000259" key="12">
    <source>
        <dbReference type="Pfam" id="PF02705"/>
    </source>
</evidence>
<evidence type="ECO:0000256" key="9">
    <source>
        <dbReference type="ARBA" id="ARBA00023136"/>
    </source>
</evidence>
<gene>
    <name evidence="14" type="ORF">VaNZ11_002296</name>
    <name evidence="15" type="ORF">VaNZ11_014985</name>
</gene>
<feature type="compositionally biased region" description="Basic and acidic residues" evidence="10">
    <location>
        <begin position="1123"/>
        <end position="1134"/>
    </location>
</feature>
<dbReference type="InterPro" id="IPR003855">
    <property type="entry name" value="K+_transporter"/>
</dbReference>
<feature type="transmembrane region" description="Helical" evidence="11">
    <location>
        <begin position="443"/>
        <end position="466"/>
    </location>
</feature>
<feature type="compositionally biased region" description="Pro residues" evidence="10">
    <location>
        <begin position="1055"/>
        <end position="1070"/>
    </location>
</feature>
<feature type="transmembrane region" description="Helical" evidence="11">
    <location>
        <begin position="292"/>
        <end position="310"/>
    </location>
</feature>
<reference evidence="14" key="1">
    <citation type="submission" date="2022-12" db="EMBL/GenBank/DDBJ databases">
        <authorList>
            <person name="Yamamoto K."/>
            <person name="Nozaki H."/>
        </authorList>
    </citation>
    <scope>NUCLEOTIDE SEQUENCE</scope>
    <source>
        <strain evidence="14">NIES-4468</strain>
    </source>
</reference>
<feature type="region of interest" description="Disordered" evidence="10">
    <location>
        <begin position="947"/>
        <end position="973"/>
    </location>
</feature>
<feature type="transmembrane region" description="Helical" evidence="11">
    <location>
        <begin position="104"/>
        <end position="125"/>
    </location>
</feature>
<keyword evidence="16" id="KW-1185">Reference proteome</keyword>
<reference evidence="14 16" key="2">
    <citation type="journal article" date="2023" name="IScience">
        <title>Expanded male sex-determining region conserved during the evolution of homothallism in the green alga Volvox.</title>
        <authorList>
            <person name="Yamamoto K."/>
            <person name="Matsuzaki R."/>
            <person name="Mahakham W."/>
            <person name="Heman W."/>
            <person name="Sekimoto H."/>
            <person name="Kawachi M."/>
            <person name="Minakuchi Y."/>
            <person name="Toyoda A."/>
            <person name="Nozaki H."/>
        </authorList>
    </citation>
    <scope>NUCLEOTIDE SEQUENCE [LARGE SCALE GENOMIC DNA]</scope>
    <source>
        <strain evidence="14 16">NIES-4468</strain>
    </source>
</reference>
<keyword evidence="9 11" id="KW-0472">Membrane</keyword>
<feature type="region of interest" description="Disordered" evidence="10">
    <location>
        <begin position="999"/>
        <end position="1137"/>
    </location>
</feature>
<evidence type="ECO:0000256" key="4">
    <source>
        <dbReference type="ARBA" id="ARBA00022538"/>
    </source>
</evidence>
<evidence type="ECO:0000313" key="16">
    <source>
        <dbReference type="Proteomes" id="UP001165090"/>
    </source>
</evidence>
<dbReference type="EMBL" id="BSDZ01000005">
    <property type="protein sequence ID" value="GLI60247.1"/>
    <property type="molecule type" value="Genomic_DNA"/>
</dbReference>
<feature type="transmembrane region" description="Helical" evidence="11">
    <location>
        <begin position="538"/>
        <end position="569"/>
    </location>
</feature>
<feature type="compositionally biased region" description="Basic residues" evidence="10">
    <location>
        <begin position="1028"/>
        <end position="1042"/>
    </location>
</feature>
<evidence type="ECO:0000256" key="1">
    <source>
        <dbReference type="ARBA" id="ARBA00004141"/>
    </source>
</evidence>
<feature type="transmembrane region" description="Helical" evidence="11">
    <location>
        <begin position="253"/>
        <end position="272"/>
    </location>
</feature>
<feature type="domain" description="K+ potassium transporter integral membrane" evidence="12">
    <location>
        <begin position="68"/>
        <end position="607"/>
    </location>
</feature>
<dbReference type="Pfam" id="PF22776">
    <property type="entry name" value="K_trans_C"/>
    <property type="match status" value="1"/>
</dbReference>
<evidence type="ECO:0000256" key="6">
    <source>
        <dbReference type="ARBA" id="ARBA00022958"/>
    </source>
</evidence>
<feature type="transmembrane region" description="Helical" evidence="11">
    <location>
        <begin position="322"/>
        <end position="343"/>
    </location>
</feature>
<keyword evidence="6" id="KW-0630">Potassium</keyword>
<dbReference type="EMBL" id="BSDZ01000091">
    <property type="protein sequence ID" value="GLI70185.1"/>
    <property type="molecule type" value="Genomic_DNA"/>
</dbReference>
<evidence type="ECO:0000256" key="7">
    <source>
        <dbReference type="ARBA" id="ARBA00022989"/>
    </source>
</evidence>
<feature type="compositionally biased region" description="Pro residues" evidence="10">
    <location>
        <begin position="629"/>
        <end position="647"/>
    </location>
</feature>
<feature type="domain" description="K+ potassium transporter C-terminal" evidence="13">
    <location>
        <begin position="819"/>
        <end position="907"/>
    </location>
</feature>
<feature type="region of interest" description="Disordered" evidence="10">
    <location>
        <begin position="776"/>
        <end position="805"/>
    </location>
</feature>
<evidence type="ECO:0000256" key="8">
    <source>
        <dbReference type="ARBA" id="ARBA00023065"/>
    </source>
</evidence>
<comment type="caution">
    <text evidence="14">The sequence shown here is derived from an EMBL/GenBank/DDBJ whole genome shotgun (WGS) entry which is preliminary data.</text>
</comment>
<comment type="subcellular location">
    <subcellularLocation>
        <location evidence="1">Membrane</location>
        <topology evidence="1">Multi-pass membrane protein</topology>
    </subcellularLocation>
</comment>
<evidence type="ECO:0000256" key="2">
    <source>
        <dbReference type="ARBA" id="ARBA00008440"/>
    </source>
</evidence>
<dbReference type="PANTHER" id="PTHR30540">
    <property type="entry name" value="OSMOTIC STRESS POTASSIUM TRANSPORTER"/>
    <property type="match status" value="1"/>
</dbReference>
<dbReference type="Pfam" id="PF02705">
    <property type="entry name" value="K_trans"/>
    <property type="match status" value="1"/>
</dbReference>
<protein>
    <recommendedName>
        <fullName evidence="17">Potassium transporter</fullName>
    </recommendedName>
</protein>
<name>A0ABQ5RT98_9CHLO</name>
<feature type="region of interest" description="Disordered" evidence="10">
    <location>
        <begin position="629"/>
        <end position="651"/>
    </location>
</feature>
<keyword evidence="3" id="KW-0813">Transport</keyword>
<keyword evidence="5 11" id="KW-0812">Transmembrane</keyword>
<evidence type="ECO:0000256" key="11">
    <source>
        <dbReference type="SAM" id="Phobius"/>
    </source>
</evidence>
<comment type="similarity">
    <text evidence="2">Belongs to the HAK/KUP transporter (TC 2.A.72.3) family.</text>
</comment>
<organism evidence="14 16">
    <name type="scientific">Volvox africanus</name>
    <dbReference type="NCBI Taxonomy" id="51714"/>
    <lineage>
        <taxon>Eukaryota</taxon>
        <taxon>Viridiplantae</taxon>
        <taxon>Chlorophyta</taxon>
        <taxon>core chlorophytes</taxon>
        <taxon>Chlorophyceae</taxon>
        <taxon>CS clade</taxon>
        <taxon>Chlamydomonadales</taxon>
        <taxon>Volvocaceae</taxon>
        <taxon>Volvox</taxon>
    </lineage>
</organism>
<dbReference type="Proteomes" id="UP001165090">
    <property type="component" value="Unassembled WGS sequence"/>
</dbReference>
<evidence type="ECO:0000313" key="14">
    <source>
        <dbReference type="EMBL" id="GLI60247.1"/>
    </source>
</evidence>
<keyword evidence="7 11" id="KW-1133">Transmembrane helix</keyword>
<dbReference type="InterPro" id="IPR053951">
    <property type="entry name" value="K_trans_N"/>
</dbReference>